<gene>
    <name evidence="9" type="primary">CSE1</name>
    <name evidence="9" type="ORF">GLX27_004293</name>
</gene>
<dbReference type="InterPro" id="IPR005043">
    <property type="entry name" value="XPO2_C"/>
</dbReference>
<keyword evidence="5" id="KW-0963">Cytoplasm</keyword>
<dbReference type="PROSITE" id="PS50166">
    <property type="entry name" value="IMPORTIN_B_NT"/>
    <property type="match status" value="1"/>
</dbReference>
<comment type="subcellular location">
    <subcellularLocation>
        <location evidence="2">Cytoplasm</location>
    </subcellularLocation>
    <subcellularLocation>
        <location evidence="1">Nucleus</location>
    </subcellularLocation>
</comment>
<evidence type="ECO:0000313" key="10">
    <source>
        <dbReference type="Proteomes" id="UP000818624"/>
    </source>
</evidence>
<dbReference type="Gene3D" id="1.25.10.10">
    <property type="entry name" value="Leucine-rich Repeat Variant"/>
    <property type="match status" value="1"/>
</dbReference>
<dbReference type="InterPro" id="IPR001494">
    <property type="entry name" value="Importin-beta_N"/>
</dbReference>
<evidence type="ECO:0000256" key="7">
    <source>
        <dbReference type="ARBA" id="ARBA00023242"/>
    </source>
</evidence>
<dbReference type="PANTHER" id="PTHR10997">
    <property type="entry name" value="IMPORTIN-7, 8, 11"/>
    <property type="match status" value="1"/>
</dbReference>
<keyword evidence="4" id="KW-0813">Transport</keyword>
<keyword evidence="10" id="KW-1185">Reference proteome</keyword>
<dbReference type="EMBL" id="CP046239">
    <property type="protein sequence ID" value="WFD49609.1"/>
    <property type="molecule type" value="Genomic_DNA"/>
</dbReference>
<proteinExistence type="inferred from homology"/>
<dbReference type="InterPro" id="IPR013713">
    <property type="entry name" value="XPO2_central"/>
</dbReference>
<comment type="similarity">
    <text evidence="3">Belongs to the XPO2/CSE1 family.</text>
</comment>
<sequence length="994" mass="110361">MDPSDPQQLSSLASLFQQTLNPAQRKEAEAQLAQLEVQPRFAFLLLALIQNEAVSTAIRLAAAIQFKNLCKTRWVLDSEEEDVSRVVSDDEKQVIRAQLVPEVVRLAQAATPSQAILAQMNESIALVAQSDFPEPWEGLIDELVRELGSDNYYVLLSVLSTSHAIFRRWRSMFRSDALYTEINLVLGKFAVPLLELMHRVYTQLTDASTPAATVAPLASCLVLLLQLFYDLSAQDLPPQFEDAIPTLSPMFTSLLKFSRPELVGDEDDMAPSLQDKIRSSVCEIFELYAKRYLDALPQLPEYVQAVWDMLATYGPAEKYDVIVSKAILFLAVVVRMGNQRAVFEADATLEQFVSAIVLPNIELRDVDEEIFEDNPMEYIRRDLEASVEVDTRRRAASEFVRSLLEQFSAQVTAICSRHIRAYLDAFQADMLGAWKKKDAAIYLLTSIAAQGATAQHGVSSTNTLVDVVQFFSEHVLQDLEPGNAVAARRPILQVDAIKYLYTFRNQLTKEQLLSVVPYLVQLLASENYVTCTYAAISIERILFIKADQRFVFTAEDVAPFRDEMLRALFAAIVRNETPEKMAENDHLMKCVMRVLLTARQTLGACVGQVVGPLEQVLSVTARNPSNPRFTQFLFESIAAVVRYAGAHLDEVEQHFFAPFTQILQTDAVEYVPYVFQVLAQLLEQRAARDAGAPLPETYAALLPPLLTPALWEQKGNVPALVRLLTAYLRLAPARIVEGNHVEAFLGIYQKLISSRVNDVYGFALLQALLRHLPASVMAPYFQPILTLMLMRLQSSKTERFSQHFVVFVGAFCGVQQPGYPEQVVEAFERVQPGLFAQIMQNVVVPDLGKLAEKQRFHVAAGLIRLLCEAPSMLTTQAAVWPVVLGGVLGMLSSAAQPAAGDAEDDEQHVAELDEQGFQATFSQLAASMPTRAVADADTSAAAYAGTDLAAYLVRELRAAAEQRPGEVPRLVAQLPPQPRAVLDETLREAQVVLP</sequence>
<dbReference type="InterPro" id="IPR011989">
    <property type="entry name" value="ARM-like"/>
</dbReference>
<accession>A0ABY8EWS0</accession>
<evidence type="ECO:0000256" key="3">
    <source>
        <dbReference type="ARBA" id="ARBA00008669"/>
    </source>
</evidence>
<evidence type="ECO:0000256" key="6">
    <source>
        <dbReference type="ARBA" id="ARBA00022927"/>
    </source>
</evidence>
<reference evidence="9 10" key="1">
    <citation type="journal article" date="2020" name="Elife">
        <title>Loss of centromere function drives karyotype evolution in closely related Malassezia species.</title>
        <authorList>
            <person name="Sankaranarayanan S.R."/>
            <person name="Ianiri G."/>
            <person name="Coelho M.A."/>
            <person name="Reza M.H."/>
            <person name="Thimmappa B.C."/>
            <person name="Ganguly P."/>
            <person name="Vadnala R.N."/>
            <person name="Sun S."/>
            <person name="Siddharthan R."/>
            <person name="Tellgren-Roth C."/>
            <person name="Dawson T.L."/>
            <person name="Heitman J."/>
            <person name="Sanyal K."/>
        </authorList>
    </citation>
    <scope>NUCLEOTIDE SEQUENCE [LARGE SCALE GENOMIC DNA]</scope>
    <source>
        <strain evidence="9">CBS14141</strain>
    </source>
</reference>
<keyword evidence="9" id="KW-0675">Receptor</keyword>
<evidence type="ECO:0000256" key="1">
    <source>
        <dbReference type="ARBA" id="ARBA00004123"/>
    </source>
</evidence>
<dbReference type="InterPro" id="IPR016024">
    <property type="entry name" value="ARM-type_fold"/>
</dbReference>
<dbReference type="SUPFAM" id="SSF48371">
    <property type="entry name" value="ARM repeat"/>
    <property type="match status" value="1"/>
</dbReference>
<keyword evidence="7" id="KW-0539">Nucleus</keyword>
<feature type="domain" description="Importin N-terminal" evidence="8">
    <location>
        <begin position="28"/>
        <end position="105"/>
    </location>
</feature>
<organism evidence="9 10">
    <name type="scientific">Malassezia furfur</name>
    <name type="common">Pityriasis versicolor infection agent</name>
    <name type="synonym">Pityrosporum furfur</name>
    <dbReference type="NCBI Taxonomy" id="55194"/>
    <lineage>
        <taxon>Eukaryota</taxon>
        <taxon>Fungi</taxon>
        <taxon>Dikarya</taxon>
        <taxon>Basidiomycota</taxon>
        <taxon>Ustilaginomycotina</taxon>
        <taxon>Malasseziomycetes</taxon>
        <taxon>Malasseziales</taxon>
        <taxon>Malasseziaceae</taxon>
        <taxon>Malassezia</taxon>
    </lineage>
</organism>
<dbReference type="Pfam" id="PF08506">
    <property type="entry name" value="Cse1"/>
    <property type="match status" value="1"/>
</dbReference>
<dbReference type="Pfam" id="PF03378">
    <property type="entry name" value="CAS_CSE1"/>
    <property type="match status" value="1"/>
</dbReference>
<evidence type="ECO:0000259" key="8">
    <source>
        <dbReference type="PROSITE" id="PS50166"/>
    </source>
</evidence>
<dbReference type="Proteomes" id="UP000818624">
    <property type="component" value="Chromosome 6"/>
</dbReference>
<dbReference type="PANTHER" id="PTHR10997:SF8">
    <property type="entry name" value="EXPORTIN-2"/>
    <property type="match status" value="1"/>
</dbReference>
<name>A0ABY8EWS0_MALFU</name>
<dbReference type="SMART" id="SM00913">
    <property type="entry name" value="IBN_N"/>
    <property type="match status" value="1"/>
</dbReference>
<dbReference type="Pfam" id="PF03810">
    <property type="entry name" value="IBN_N"/>
    <property type="match status" value="1"/>
</dbReference>
<keyword evidence="6" id="KW-0653">Protein transport</keyword>
<protein>
    <submittedName>
        <fullName evidence="9">Importin-alpha export receptor</fullName>
    </submittedName>
</protein>
<evidence type="ECO:0000256" key="5">
    <source>
        <dbReference type="ARBA" id="ARBA00022490"/>
    </source>
</evidence>
<evidence type="ECO:0000256" key="2">
    <source>
        <dbReference type="ARBA" id="ARBA00004496"/>
    </source>
</evidence>
<evidence type="ECO:0000313" key="9">
    <source>
        <dbReference type="EMBL" id="WFD49609.1"/>
    </source>
</evidence>
<evidence type="ECO:0000256" key="4">
    <source>
        <dbReference type="ARBA" id="ARBA00022448"/>
    </source>
</evidence>